<gene>
    <name evidence="1" type="ORF">BsIDN1_56120</name>
</gene>
<sequence>MFYYVPYPAFAGSRNEPRIPAAHANDFSSSRCPLISTSRKKESARLVADASLITQQISSSLPFAQRIMEAAERSDSTSVIRMLKQIGVKSGIDIRFSPEGIRIYLSLASSRLFLLFKVGMTKRKSRSHASGFS</sequence>
<dbReference type="Proteomes" id="UP000464658">
    <property type="component" value="Chromosome"/>
</dbReference>
<dbReference type="Pfam" id="PF26344">
    <property type="entry name" value="YuzC"/>
    <property type="match status" value="1"/>
</dbReference>
<dbReference type="EMBL" id="AP021906">
    <property type="protein sequence ID" value="BBP91994.1"/>
    <property type="molecule type" value="Genomic_DNA"/>
</dbReference>
<accession>A0A5S9MIJ9</accession>
<proteinExistence type="predicted"/>
<dbReference type="InterPro" id="IPR058870">
    <property type="entry name" value="YuzC"/>
</dbReference>
<organism evidence="1 2">
    <name type="scientific">Bacillus safensis</name>
    <dbReference type="NCBI Taxonomy" id="561879"/>
    <lineage>
        <taxon>Bacteria</taxon>
        <taxon>Bacillati</taxon>
        <taxon>Bacillota</taxon>
        <taxon>Bacilli</taxon>
        <taxon>Bacillales</taxon>
        <taxon>Bacillaceae</taxon>
        <taxon>Bacillus</taxon>
    </lineage>
</organism>
<evidence type="ECO:0008006" key="3">
    <source>
        <dbReference type="Google" id="ProtNLM"/>
    </source>
</evidence>
<protein>
    <recommendedName>
        <fullName evidence="3">Inner spore coat protein</fullName>
    </recommendedName>
</protein>
<reference evidence="1 2" key="1">
    <citation type="submission" date="2019-12" db="EMBL/GenBank/DDBJ databases">
        <title>Full genome sequence of a Bacillus safensis strain isolated from commercially available natto in Indonesia.</title>
        <authorList>
            <person name="Yoshida M."/>
            <person name="Uomi M."/>
            <person name="Waturangi D."/>
            <person name="Ekaputri J.J."/>
            <person name="Setiamarga D.H.E."/>
        </authorList>
    </citation>
    <scope>NUCLEOTIDE SEQUENCE [LARGE SCALE GENOMIC DNA]</scope>
    <source>
        <strain evidence="1 2">IDN1</strain>
    </source>
</reference>
<dbReference type="AlphaFoldDB" id="A0A5S9MIJ9"/>
<name>A0A5S9MIJ9_BACIA</name>
<evidence type="ECO:0000313" key="1">
    <source>
        <dbReference type="EMBL" id="BBP91994.1"/>
    </source>
</evidence>
<evidence type="ECO:0000313" key="2">
    <source>
        <dbReference type="Proteomes" id="UP000464658"/>
    </source>
</evidence>